<evidence type="ECO:0000313" key="2">
    <source>
        <dbReference type="EMBL" id="CAK7236616.1"/>
    </source>
</evidence>
<feature type="domain" description="Aminoglycoside phosphotransferase" evidence="1">
    <location>
        <begin position="91"/>
        <end position="317"/>
    </location>
</feature>
<reference evidence="2 3" key="1">
    <citation type="submission" date="2024-01" db="EMBL/GenBank/DDBJ databases">
        <authorList>
            <person name="Allen C."/>
            <person name="Tagirdzhanova G."/>
        </authorList>
    </citation>
    <scope>NUCLEOTIDE SEQUENCE [LARGE SCALE GENOMIC DNA]</scope>
</reference>
<dbReference type="InterPro" id="IPR011009">
    <property type="entry name" value="Kinase-like_dom_sf"/>
</dbReference>
<sequence>MAPKSATIITDEAKTRIHDILQSEFGRQVESISLQQGSNNTQVYTTVLSPIPANGTSHATAYEMRNTRSTRSSKIKHKLKPGTEELPVDTTTVILRFTNPGSDLNDAVQVQNEVAMYTLARKAFEPLDNPITPRIYGWQAVDVEAGLPGWILQEKMSGESLGDGVFAKLDRATKESIVADIARIFRLLQQFRLPDSVVGYGGLNFDDDGQVVIGPTAIHAALKGCATYHKLYNEYLQTQLRRMDECDIIQGWKDEPALRARIDTFVERGFPSLLERAADSSPRPVIVHGDFNIENLLYDPGTNRITALLDWSFSHIASLSDEYFYSFAALSHIVTHGDLPLPENTVRKALLEGLAAVSDKEKKECPMADWQLIEMTDAAFAVAGVVRPVDQMPNIDILADLYWFLQNVSQPMFFMPRLRAKMGPGRLKVAKFHTKNTLEQILKRRGY</sequence>
<accession>A0ABP0D026</accession>
<keyword evidence="3" id="KW-1185">Reference proteome</keyword>
<comment type="caution">
    <text evidence="2">The sequence shown here is derived from an EMBL/GenBank/DDBJ whole genome shotgun (WGS) entry which is preliminary data.</text>
</comment>
<gene>
    <name evidence="2" type="ORF">SBRCBS47491_009699</name>
</gene>
<proteinExistence type="predicted"/>
<name>A0ABP0D026_9PEZI</name>
<dbReference type="InterPro" id="IPR002575">
    <property type="entry name" value="Aminoglycoside_PTrfase"/>
</dbReference>
<organism evidence="2 3">
    <name type="scientific">Sporothrix bragantina</name>
    <dbReference type="NCBI Taxonomy" id="671064"/>
    <lineage>
        <taxon>Eukaryota</taxon>
        <taxon>Fungi</taxon>
        <taxon>Dikarya</taxon>
        <taxon>Ascomycota</taxon>
        <taxon>Pezizomycotina</taxon>
        <taxon>Sordariomycetes</taxon>
        <taxon>Sordariomycetidae</taxon>
        <taxon>Ophiostomatales</taxon>
        <taxon>Ophiostomataceae</taxon>
        <taxon>Sporothrix</taxon>
    </lineage>
</organism>
<dbReference type="PANTHER" id="PTHR21310:SF15">
    <property type="entry name" value="AMINOGLYCOSIDE PHOSPHOTRANSFERASE DOMAIN-CONTAINING PROTEIN"/>
    <property type="match status" value="1"/>
</dbReference>
<evidence type="ECO:0000313" key="3">
    <source>
        <dbReference type="Proteomes" id="UP001642406"/>
    </source>
</evidence>
<dbReference type="Pfam" id="PF01636">
    <property type="entry name" value="APH"/>
    <property type="match status" value="1"/>
</dbReference>
<protein>
    <recommendedName>
        <fullName evidence="1">Aminoglycoside phosphotransferase domain-containing protein</fullName>
    </recommendedName>
</protein>
<dbReference type="SUPFAM" id="SSF56112">
    <property type="entry name" value="Protein kinase-like (PK-like)"/>
    <property type="match status" value="1"/>
</dbReference>
<evidence type="ECO:0000259" key="1">
    <source>
        <dbReference type="Pfam" id="PF01636"/>
    </source>
</evidence>
<dbReference type="InterPro" id="IPR051678">
    <property type="entry name" value="AGP_Transferase"/>
</dbReference>
<dbReference type="Proteomes" id="UP001642406">
    <property type="component" value="Unassembled WGS sequence"/>
</dbReference>
<dbReference type="EMBL" id="CAWUHC010000162">
    <property type="protein sequence ID" value="CAK7236616.1"/>
    <property type="molecule type" value="Genomic_DNA"/>
</dbReference>
<dbReference type="Gene3D" id="3.90.1200.10">
    <property type="match status" value="1"/>
</dbReference>
<dbReference type="PANTHER" id="PTHR21310">
    <property type="entry name" value="AMINOGLYCOSIDE PHOSPHOTRANSFERASE-RELATED-RELATED"/>
    <property type="match status" value="1"/>
</dbReference>